<dbReference type="EMBL" id="JBHUFU010000002">
    <property type="protein sequence ID" value="MFD1829231.1"/>
    <property type="molecule type" value="Genomic_DNA"/>
</dbReference>
<protein>
    <recommendedName>
        <fullName evidence="2">histidine kinase</fullName>
        <ecNumber evidence="2">2.7.13.3</ecNumber>
    </recommendedName>
</protein>
<keyword evidence="3" id="KW-0597">Phosphoprotein</keyword>
<evidence type="ECO:0000259" key="11">
    <source>
        <dbReference type="Pfam" id="PF02518"/>
    </source>
</evidence>
<dbReference type="Pfam" id="PF02518">
    <property type="entry name" value="HATPase_c"/>
    <property type="match status" value="1"/>
</dbReference>
<reference evidence="14" key="1">
    <citation type="journal article" date="2019" name="Int. J. Syst. Evol. Microbiol.">
        <title>The Global Catalogue of Microorganisms (GCM) 10K type strain sequencing project: providing services to taxonomists for standard genome sequencing and annotation.</title>
        <authorList>
            <consortium name="The Broad Institute Genomics Platform"/>
            <consortium name="The Broad Institute Genome Sequencing Center for Infectious Disease"/>
            <person name="Wu L."/>
            <person name="Ma J."/>
        </authorList>
    </citation>
    <scope>NUCLEOTIDE SEQUENCE [LARGE SCALE GENOMIC DNA]</scope>
    <source>
        <strain evidence="14">CGMCC 4.7455</strain>
    </source>
</reference>
<feature type="domain" description="Histidine kinase/HSP90-like ATPase" evidence="11">
    <location>
        <begin position="307"/>
        <end position="424"/>
    </location>
</feature>
<comment type="catalytic activity">
    <reaction evidence="1">
        <text>ATP + protein L-histidine = ADP + protein N-phospho-L-histidine.</text>
        <dbReference type="EC" id="2.7.13.3"/>
    </reaction>
</comment>
<dbReference type="SUPFAM" id="SSF55874">
    <property type="entry name" value="ATPase domain of HSP90 chaperone/DNA topoisomerase II/histidine kinase"/>
    <property type="match status" value="1"/>
</dbReference>
<dbReference type="GO" id="GO:0016301">
    <property type="term" value="F:kinase activity"/>
    <property type="evidence" value="ECO:0007669"/>
    <property type="project" value="UniProtKB-KW"/>
</dbReference>
<dbReference type="Gene3D" id="1.20.5.1930">
    <property type="match status" value="1"/>
</dbReference>
<dbReference type="Pfam" id="PF07730">
    <property type="entry name" value="HisKA_3"/>
    <property type="match status" value="1"/>
</dbReference>
<evidence type="ECO:0000259" key="12">
    <source>
        <dbReference type="Pfam" id="PF07730"/>
    </source>
</evidence>
<sequence length="586" mass="60824">MRARSDLAADGAAARPTGRSTARSAGRAALAWAVIGLPVVFGDRYGRTEPVEWWWTAGGLAGLAAAVALVRTRPVVSWQLAAGLSLAAAPGLFSLSYGGAQAFFAYVLGRRAERTRPALRAFAAVAAVGTALTPLRAPDPVMVWLVLVGTLLFGTVFPWLVGRHRRQDGALMRALVERAEHLERERTMVADRARLRERARIAEDMHDALGHELSLIALRAGALQVAPGLAEEHRSAAGEVRAAAAAATDRLREIIGVLRDPDPAGGVPPAPLGPTGETVAALVERAAGSGMAVRLAGGAAGLPAPVERAAHRVVQEALTNAAKHAPGTAVTVAVEGGPQEARVTVVNGPPPRTGGRFPDDRLPDGCVPAPGAEPRAVDVVGRPGSGGGGSGLAALRERVRLVGGEFTAGPLPGGGFRVSARLPYAGAARMAGDGPPVHGPRAELDIASLRFSQQQRAGRRWVLTASAVAGGAAVAVVAAVLGWYAYTTAHSVLPRETYERLRIGDRETEVGLRLPDRSVTDPPTDRAPAPPAGARCAYYRTSGELFTSVATYRLCFADGRLVEKTVVPTAGSPVSVDGGGRAGWER</sequence>
<keyword evidence="10" id="KW-0472">Membrane</keyword>
<evidence type="ECO:0000256" key="10">
    <source>
        <dbReference type="SAM" id="Phobius"/>
    </source>
</evidence>
<evidence type="ECO:0000313" key="13">
    <source>
        <dbReference type="EMBL" id="MFD1829231.1"/>
    </source>
</evidence>
<keyword evidence="6 13" id="KW-0418">Kinase</keyword>
<dbReference type="InterPro" id="IPR050482">
    <property type="entry name" value="Sensor_HK_TwoCompSys"/>
</dbReference>
<feature type="transmembrane region" description="Helical" evidence="10">
    <location>
        <begin position="118"/>
        <end position="135"/>
    </location>
</feature>
<feature type="domain" description="Signal transduction histidine kinase subgroup 3 dimerisation and phosphoacceptor" evidence="12">
    <location>
        <begin position="197"/>
        <end position="261"/>
    </location>
</feature>
<keyword evidence="14" id="KW-1185">Reference proteome</keyword>
<dbReference type="PANTHER" id="PTHR24421">
    <property type="entry name" value="NITRATE/NITRITE SENSOR PROTEIN NARX-RELATED"/>
    <property type="match status" value="1"/>
</dbReference>
<feature type="transmembrane region" description="Helical" evidence="10">
    <location>
        <begin position="141"/>
        <end position="162"/>
    </location>
</feature>
<evidence type="ECO:0000256" key="8">
    <source>
        <dbReference type="ARBA" id="ARBA00023012"/>
    </source>
</evidence>
<evidence type="ECO:0000256" key="4">
    <source>
        <dbReference type="ARBA" id="ARBA00022679"/>
    </source>
</evidence>
<dbReference type="InterPro" id="IPR003594">
    <property type="entry name" value="HATPase_dom"/>
</dbReference>
<dbReference type="Proteomes" id="UP001597365">
    <property type="component" value="Unassembled WGS sequence"/>
</dbReference>
<keyword evidence="10" id="KW-0812">Transmembrane</keyword>
<dbReference type="InterPro" id="IPR036890">
    <property type="entry name" value="HATPase_C_sf"/>
</dbReference>
<name>A0ABW4PJ47_9ACTN</name>
<keyword evidence="5" id="KW-0547">Nucleotide-binding</keyword>
<feature type="region of interest" description="Disordered" evidence="9">
    <location>
        <begin position="1"/>
        <end position="20"/>
    </location>
</feature>
<dbReference type="InterPro" id="IPR011712">
    <property type="entry name" value="Sig_transdc_His_kin_sub3_dim/P"/>
</dbReference>
<feature type="compositionally biased region" description="Low complexity" evidence="9">
    <location>
        <begin position="8"/>
        <end position="20"/>
    </location>
</feature>
<proteinExistence type="predicted"/>
<organism evidence="13 14">
    <name type="scientific">Streptomyces desertarenae</name>
    <dbReference type="NCBI Taxonomy" id="2666184"/>
    <lineage>
        <taxon>Bacteria</taxon>
        <taxon>Bacillati</taxon>
        <taxon>Actinomycetota</taxon>
        <taxon>Actinomycetes</taxon>
        <taxon>Kitasatosporales</taxon>
        <taxon>Streptomycetaceae</taxon>
        <taxon>Streptomyces</taxon>
    </lineage>
</organism>
<comment type="caution">
    <text evidence="13">The sequence shown here is derived from an EMBL/GenBank/DDBJ whole genome shotgun (WGS) entry which is preliminary data.</text>
</comment>
<dbReference type="RefSeq" id="WP_380897536.1">
    <property type="nucleotide sequence ID" value="NZ_JBHUFU010000002.1"/>
</dbReference>
<keyword evidence="8" id="KW-0902">Two-component regulatory system</keyword>
<dbReference type="Gene3D" id="3.30.565.10">
    <property type="entry name" value="Histidine kinase-like ATPase, C-terminal domain"/>
    <property type="match status" value="1"/>
</dbReference>
<dbReference type="PANTHER" id="PTHR24421:SF10">
    <property type="entry name" value="NITRATE_NITRITE SENSOR PROTEIN NARQ"/>
    <property type="match status" value="1"/>
</dbReference>
<keyword evidence="10" id="KW-1133">Transmembrane helix</keyword>
<evidence type="ECO:0000256" key="1">
    <source>
        <dbReference type="ARBA" id="ARBA00000085"/>
    </source>
</evidence>
<feature type="transmembrane region" description="Helical" evidence="10">
    <location>
        <begin position="53"/>
        <end position="70"/>
    </location>
</feature>
<gene>
    <name evidence="13" type="ORF">ACFSJS_06095</name>
</gene>
<keyword evidence="4" id="KW-0808">Transferase</keyword>
<evidence type="ECO:0000256" key="6">
    <source>
        <dbReference type="ARBA" id="ARBA00022777"/>
    </source>
</evidence>
<accession>A0ABW4PJ47</accession>
<evidence type="ECO:0000256" key="7">
    <source>
        <dbReference type="ARBA" id="ARBA00022840"/>
    </source>
</evidence>
<feature type="transmembrane region" description="Helical" evidence="10">
    <location>
        <begin position="82"/>
        <end position="106"/>
    </location>
</feature>
<evidence type="ECO:0000256" key="3">
    <source>
        <dbReference type="ARBA" id="ARBA00022553"/>
    </source>
</evidence>
<feature type="transmembrane region" description="Helical" evidence="10">
    <location>
        <begin position="461"/>
        <end position="486"/>
    </location>
</feature>
<evidence type="ECO:0000313" key="14">
    <source>
        <dbReference type="Proteomes" id="UP001597365"/>
    </source>
</evidence>
<dbReference type="CDD" id="cd16917">
    <property type="entry name" value="HATPase_UhpB-NarQ-NarX-like"/>
    <property type="match status" value="1"/>
</dbReference>
<evidence type="ECO:0000256" key="2">
    <source>
        <dbReference type="ARBA" id="ARBA00012438"/>
    </source>
</evidence>
<evidence type="ECO:0000256" key="5">
    <source>
        <dbReference type="ARBA" id="ARBA00022741"/>
    </source>
</evidence>
<keyword evidence="7" id="KW-0067">ATP-binding</keyword>
<evidence type="ECO:0000256" key="9">
    <source>
        <dbReference type="SAM" id="MobiDB-lite"/>
    </source>
</evidence>
<dbReference type="EC" id="2.7.13.3" evidence="2"/>